<evidence type="ECO:0000313" key="12">
    <source>
        <dbReference type="Proteomes" id="UP001501423"/>
    </source>
</evidence>
<evidence type="ECO:0000256" key="7">
    <source>
        <dbReference type="ARBA" id="ARBA00022840"/>
    </source>
</evidence>
<evidence type="ECO:0000256" key="1">
    <source>
        <dbReference type="ARBA" id="ARBA00000085"/>
    </source>
</evidence>
<keyword evidence="12" id="KW-1185">Reference proteome</keyword>
<evidence type="ECO:0000259" key="10">
    <source>
        <dbReference type="SMART" id="SM00387"/>
    </source>
</evidence>
<keyword evidence="4" id="KW-0808">Transferase</keyword>
<comment type="caution">
    <text evidence="11">The sequence shown here is derived from an EMBL/GenBank/DDBJ whole genome shotgun (WGS) entry which is preliminary data.</text>
</comment>
<dbReference type="Proteomes" id="UP001501423">
    <property type="component" value="Unassembled WGS sequence"/>
</dbReference>
<sequence length="412" mass="44690">MRETPGRRPALTDRLHRLLASMRLFDRRKPYVWDVTATVFWVAAALTDYASSGWRRTAQNLDVPDTHLVVLSLGFTLPLLWRRSHPMPVLLATAPFALVNSWSGAVLQAHLLQLVPVFSLALHRPLKQLGPAFLVVVLPLVPGALRYPLAAWDAAMGPALWGFALTALFGIAVRSRRDHLASLEERARRLAVERDQQAQLATAAERARIAREMHDIVGHNLSVITGLADGGKYAAGASPERAGQALDAIGTVSRQALADLRRLLDVLRDDDTATPAQRTPQPGLTDLDQLVDSVRTAGLPVHVHTEGRATCPPGRQLTVYRVVQEALTNTLKHAGPGATADITITHGERGAVTVDVTDTGTGTPPSAPSDGRGIGGMRERTTLYGGTLEAGPRPHPERGWRVRLYLPEETSQ</sequence>
<gene>
    <name evidence="11" type="ORF">GCM10010478_57850</name>
</gene>
<reference evidence="11 12" key="1">
    <citation type="journal article" date="2019" name="Int. J. Syst. Evol. Microbiol.">
        <title>The Global Catalogue of Microorganisms (GCM) 10K type strain sequencing project: providing services to taxonomists for standard genome sequencing and annotation.</title>
        <authorList>
            <consortium name="The Broad Institute Genomics Platform"/>
            <consortium name="The Broad Institute Genome Sequencing Center for Infectious Disease"/>
            <person name="Wu L."/>
            <person name="Ma J."/>
        </authorList>
    </citation>
    <scope>NUCLEOTIDE SEQUENCE [LARGE SCALE GENOMIC DNA]</scope>
    <source>
        <strain evidence="11 12">JCM 9650</strain>
    </source>
</reference>
<dbReference type="PANTHER" id="PTHR24421">
    <property type="entry name" value="NITRATE/NITRITE SENSOR PROTEIN NARX-RELATED"/>
    <property type="match status" value="1"/>
</dbReference>
<evidence type="ECO:0000256" key="8">
    <source>
        <dbReference type="ARBA" id="ARBA00023012"/>
    </source>
</evidence>
<dbReference type="SUPFAM" id="SSF55874">
    <property type="entry name" value="ATPase domain of HSP90 chaperone/DNA topoisomerase II/histidine kinase"/>
    <property type="match status" value="1"/>
</dbReference>
<dbReference type="InterPro" id="IPR011712">
    <property type="entry name" value="Sig_transdc_His_kin_sub3_dim/P"/>
</dbReference>
<dbReference type="Gene3D" id="1.20.5.1930">
    <property type="match status" value="1"/>
</dbReference>
<dbReference type="CDD" id="cd16917">
    <property type="entry name" value="HATPase_UhpB-NarQ-NarX-like"/>
    <property type="match status" value="1"/>
</dbReference>
<keyword evidence="7" id="KW-0067">ATP-binding</keyword>
<dbReference type="EC" id="2.7.13.3" evidence="2"/>
<evidence type="ECO:0000256" key="4">
    <source>
        <dbReference type="ARBA" id="ARBA00022679"/>
    </source>
</evidence>
<keyword evidence="5" id="KW-0547">Nucleotide-binding</keyword>
<evidence type="ECO:0000256" key="2">
    <source>
        <dbReference type="ARBA" id="ARBA00012438"/>
    </source>
</evidence>
<accession>A0ABN3XDB4</accession>
<evidence type="ECO:0000256" key="5">
    <source>
        <dbReference type="ARBA" id="ARBA00022741"/>
    </source>
</evidence>
<keyword evidence="6 11" id="KW-0418">Kinase</keyword>
<dbReference type="InterPro" id="IPR003594">
    <property type="entry name" value="HATPase_dom"/>
</dbReference>
<dbReference type="Pfam" id="PF07730">
    <property type="entry name" value="HisKA_3"/>
    <property type="match status" value="1"/>
</dbReference>
<feature type="domain" description="Histidine kinase/HSP90-like ATPase" evidence="10">
    <location>
        <begin position="314"/>
        <end position="410"/>
    </location>
</feature>
<evidence type="ECO:0000256" key="3">
    <source>
        <dbReference type="ARBA" id="ARBA00022553"/>
    </source>
</evidence>
<comment type="catalytic activity">
    <reaction evidence="1">
        <text>ATP + protein L-histidine = ADP + protein N-phospho-L-histidine.</text>
        <dbReference type="EC" id="2.7.13.3"/>
    </reaction>
</comment>
<dbReference type="PANTHER" id="PTHR24421:SF10">
    <property type="entry name" value="NITRATE_NITRITE SENSOR PROTEIN NARQ"/>
    <property type="match status" value="1"/>
</dbReference>
<dbReference type="GO" id="GO:0016301">
    <property type="term" value="F:kinase activity"/>
    <property type="evidence" value="ECO:0007669"/>
    <property type="project" value="UniProtKB-KW"/>
</dbReference>
<evidence type="ECO:0000256" key="6">
    <source>
        <dbReference type="ARBA" id="ARBA00022777"/>
    </source>
</evidence>
<keyword evidence="8" id="KW-0902">Two-component regulatory system</keyword>
<feature type="region of interest" description="Disordered" evidence="9">
    <location>
        <begin position="358"/>
        <end position="412"/>
    </location>
</feature>
<organism evidence="11 12">
    <name type="scientific">Streptomyces erythrogriseus</name>
    <dbReference type="NCBI Taxonomy" id="284027"/>
    <lineage>
        <taxon>Bacteria</taxon>
        <taxon>Bacillati</taxon>
        <taxon>Actinomycetota</taxon>
        <taxon>Actinomycetes</taxon>
        <taxon>Kitasatosporales</taxon>
        <taxon>Streptomycetaceae</taxon>
        <taxon>Streptomyces</taxon>
        <taxon>Streptomyces griseoincarnatus group</taxon>
    </lineage>
</organism>
<dbReference type="SMART" id="SM00387">
    <property type="entry name" value="HATPase_c"/>
    <property type="match status" value="1"/>
</dbReference>
<dbReference type="InterPro" id="IPR055558">
    <property type="entry name" value="DUF7134"/>
</dbReference>
<dbReference type="Gene3D" id="3.30.565.10">
    <property type="entry name" value="Histidine kinase-like ATPase, C-terminal domain"/>
    <property type="match status" value="1"/>
</dbReference>
<dbReference type="InterPro" id="IPR050482">
    <property type="entry name" value="Sensor_HK_TwoCompSys"/>
</dbReference>
<keyword evidence="3" id="KW-0597">Phosphoprotein</keyword>
<protein>
    <recommendedName>
        <fullName evidence="2">histidine kinase</fullName>
        <ecNumber evidence="2">2.7.13.3</ecNumber>
    </recommendedName>
</protein>
<proteinExistence type="predicted"/>
<name>A0ABN3XDB4_9ACTN</name>
<evidence type="ECO:0000313" key="11">
    <source>
        <dbReference type="EMBL" id="GAA2949279.1"/>
    </source>
</evidence>
<dbReference type="InterPro" id="IPR036890">
    <property type="entry name" value="HATPase_C_sf"/>
</dbReference>
<dbReference type="EMBL" id="BAAAVA010000104">
    <property type="protein sequence ID" value="GAA2949279.1"/>
    <property type="molecule type" value="Genomic_DNA"/>
</dbReference>
<dbReference type="Pfam" id="PF02518">
    <property type="entry name" value="HATPase_c"/>
    <property type="match status" value="1"/>
</dbReference>
<dbReference type="Pfam" id="PF23539">
    <property type="entry name" value="DUF7134"/>
    <property type="match status" value="1"/>
</dbReference>
<evidence type="ECO:0000256" key="9">
    <source>
        <dbReference type="SAM" id="MobiDB-lite"/>
    </source>
</evidence>